<protein>
    <submittedName>
        <fullName evidence="5">Aldehyde-activating protein</fullName>
    </submittedName>
</protein>
<dbReference type="Proteomes" id="UP000234341">
    <property type="component" value="Unassembled WGS sequence"/>
</dbReference>
<name>A0A2N5CFL5_9BURK</name>
<keyword evidence="3" id="KW-0862">Zinc</keyword>
<dbReference type="Gene3D" id="2.170.150.70">
    <property type="match status" value="1"/>
</dbReference>
<feature type="domain" description="CENP-V/GFA" evidence="4">
    <location>
        <begin position="4"/>
        <end position="112"/>
    </location>
</feature>
<dbReference type="OrthoDB" id="327703at2"/>
<reference evidence="5 6" key="1">
    <citation type="submission" date="2017-12" db="EMBL/GenBank/DDBJ databases">
        <title>Genome sequence of the active heterotrophic nitrifier-denitrifier, Cupriavidus pauculus UM1.</title>
        <authorList>
            <person name="Putonti C."/>
            <person name="Castignetti D."/>
        </authorList>
    </citation>
    <scope>NUCLEOTIDE SEQUENCE [LARGE SCALE GENOMIC DNA]</scope>
    <source>
        <strain evidence="5 6">UM1</strain>
    </source>
</reference>
<dbReference type="PANTHER" id="PTHR28620">
    <property type="entry name" value="CENTROMERE PROTEIN V"/>
    <property type="match status" value="1"/>
</dbReference>
<dbReference type="GO" id="GO:0046872">
    <property type="term" value="F:metal ion binding"/>
    <property type="evidence" value="ECO:0007669"/>
    <property type="project" value="UniProtKB-KW"/>
</dbReference>
<evidence type="ECO:0000256" key="1">
    <source>
        <dbReference type="ARBA" id="ARBA00005495"/>
    </source>
</evidence>
<gene>
    <name evidence="5" type="ORF">CYJ10_04755</name>
</gene>
<sequence length="116" mass="12923">MTTYQGSCHCGRIAFEADGDLTQVLQCNCTMCRRRGHLLWFVTKTNFRLKTPDENASTYRFNTMKIAHRFCPTCGVGPYSEATDPQGNPTAAVNARCLDGVDLASLKVIEYDGLHK</sequence>
<comment type="similarity">
    <text evidence="1">Belongs to the Gfa family.</text>
</comment>
<dbReference type="Pfam" id="PF04828">
    <property type="entry name" value="GFA"/>
    <property type="match status" value="1"/>
</dbReference>
<dbReference type="STRING" id="82633.GCA_000974605_05832"/>
<keyword evidence="2" id="KW-0479">Metal-binding</keyword>
<dbReference type="PANTHER" id="PTHR28620:SF1">
    <property type="entry name" value="CENP-V_GFA DOMAIN-CONTAINING PROTEIN"/>
    <property type="match status" value="1"/>
</dbReference>
<dbReference type="InterPro" id="IPR011057">
    <property type="entry name" value="Mss4-like_sf"/>
</dbReference>
<evidence type="ECO:0000313" key="5">
    <source>
        <dbReference type="EMBL" id="PLQ01026.1"/>
    </source>
</evidence>
<evidence type="ECO:0000259" key="4">
    <source>
        <dbReference type="PROSITE" id="PS51891"/>
    </source>
</evidence>
<evidence type="ECO:0000256" key="3">
    <source>
        <dbReference type="ARBA" id="ARBA00022833"/>
    </source>
</evidence>
<dbReference type="GO" id="GO:0016846">
    <property type="term" value="F:carbon-sulfur lyase activity"/>
    <property type="evidence" value="ECO:0007669"/>
    <property type="project" value="InterPro"/>
</dbReference>
<organism evidence="5 6">
    <name type="scientific">Cupriavidus pauculus</name>
    <dbReference type="NCBI Taxonomy" id="82633"/>
    <lineage>
        <taxon>Bacteria</taxon>
        <taxon>Pseudomonadati</taxon>
        <taxon>Pseudomonadota</taxon>
        <taxon>Betaproteobacteria</taxon>
        <taxon>Burkholderiales</taxon>
        <taxon>Burkholderiaceae</taxon>
        <taxon>Cupriavidus</taxon>
    </lineage>
</organism>
<dbReference type="AlphaFoldDB" id="A0A2N5CFL5"/>
<dbReference type="InterPro" id="IPR052355">
    <property type="entry name" value="CENP-V-like"/>
</dbReference>
<evidence type="ECO:0000256" key="2">
    <source>
        <dbReference type="ARBA" id="ARBA00022723"/>
    </source>
</evidence>
<comment type="caution">
    <text evidence="5">The sequence shown here is derived from an EMBL/GenBank/DDBJ whole genome shotgun (WGS) entry which is preliminary data.</text>
</comment>
<dbReference type="PROSITE" id="PS51891">
    <property type="entry name" value="CENP_V_GFA"/>
    <property type="match status" value="1"/>
</dbReference>
<proteinExistence type="inferred from homology"/>
<dbReference type="EMBL" id="PJRP01000002">
    <property type="protein sequence ID" value="PLQ01026.1"/>
    <property type="molecule type" value="Genomic_DNA"/>
</dbReference>
<dbReference type="InterPro" id="IPR006913">
    <property type="entry name" value="CENP-V/GFA"/>
</dbReference>
<dbReference type="RefSeq" id="WP_101680427.1">
    <property type="nucleotide sequence ID" value="NZ_PJRP01000002.1"/>
</dbReference>
<accession>A0A2N5CFL5</accession>
<evidence type="ECO:0000313" key="6">
    <source>
        <dbReference type="Proteomes" id="UP000234341"/>
    </source>
</evidence>
<dbReference type="SUPFAM" id="SSF51316">
    <property type="entry name" value="Mss4-like"/>
    <property type="match status" value="1"/>
</dbReference>